<evidence type="ECO:0000313" key="1">
    <source>
        <dbReference type="EMBL" id="PZQ17204.1"/>
    </source>
</evidence>
<dbReference type="AlphaFoldDB" id="A0A2W5KMW8"/>
<sequence>MFAAAGELRESGRLSEVDEKTLDLAGKWFSENLPVPDRLSVSRRPRRKAQAISWFRDTSIEAISRIRAYAAVLEEYGVAVEMIHTDRPGFIVYEDEWQVAAYPFSDTMT</sequence>
<organism evidence="1 2">
    <name type="scientific">Ancylobacter novellus</name>
    <name type="common">Thiobacillus novellus</name>
    <dbReference type="NCBI Taxonomy" id="921"/>
    <lineage>
        <taxon>Bacteria</taxon>
        <taxon>Pseudomonadati</taxon>
        <taxon>Pseudomonadota</taxon>
        <taxon>Alphaproteobacteria</taxon>
        <taxon>Hyphomicrobiales</taxon>
        <taxon>Xanthobacteraceae</taxon>
        <taxon>Ancylobacter</taxon>
    </lineage>
</organism>
<name>A0A2W5KMW8_ANCNO</name>
<gene>
    <name evidence="1" type="ORF">DI565_07495</name>
</gene>
<dbReference type="Proteomes" id="UP000249577">
    <property type="component" value="Unassembled WGS sequence"/>
</dbReference>
<evidence type="ECO:0000313" key="2">
    <source>
        <dbReference type="Proteomes" id="UP000249577"/>
    </source>
</evidence>
<dbReference type="EMBL" id="QFPN01000003">
    <property type="protein sequence ID" value="PZQ17204.1"/>
    <property type="molecule type" value="Genomic_DNA"/>
</dbReference>
<protein>
    <submittedName>
        <fullName evidence="1">Uncharacterized protein</fullName>
    </submittedName>
</protein>
<comment type="caution">
    <text evidence="1">The sequence shown here is derived from an EMBL/GenBank/DDBJ whole genome shotgun (WGS) entry which is preliminary data.</text>
</comment>
<reference evidence="1 2" key="1">
    <citation type="submission" date="2017-08" db="EMBL/GenBank/DDBJ databases">
        <title>Infants hospitalized years apart are colonized by the same room-sourced microbial strains.</title>
        <authorList>
            <person name="Brooks B."/>
            <person name="Olm M.R."/>
            <person name="Firek B.A."/>
            <person name="Baker R."/>
            <person name="Thomas B.C."/>
            <person name="Morowitz M.J."/>
            <person name="Banfield J.F."/>
        </authorList>
    </citation>
    <scope>NUCLEOTIDE SEQUENCE [LARGE SCALE GENOMIC DNA]</scope>
    <source>
        <strain evidence="1">S2_005_003_R2_43</strain>
    </source>
</reference>
<proteinExistence type="predicted"/>
<accession>A0A2W5KMW8</accession>